<keyword evidence="8" id="KW-1185">Reference proteome</keyword>
<dbReference type="EMBL" id="GL882879">
    <property type="protein sequence ID" value="EGF83889.1"/>
    <property type="molecule type" value="Genomic_DNA"/>
</dbReference>
<dbReference type="InterPro" id="IPR002975">
    <property type="entry name" value="Fungi_Gprotein_alpha"/>
</dbReference>
<proteinExistence type="predicted"/>
<dbReference type="GO" id="GO:0007188">
    <property type="term" value="P:adenylate cyclase-modulating G protein-coupled receptor signaling pathway"/>
    <property type="evidence" value="ECO:0000318"/>
    <property type="project" value="GO_Central"/>
</dbReference>
<dbReference type="OMA" id="KEFFEHA"/>
<evidence type="ECO:0000313" key="8">
    <source>
        <dbReference type="Proteomes" id="UP000007241"/>
    </source>
</evidence>
<dbReference type="FunFam" id="1.10.400.10:FF:000073">
    <property type="entry name" value="Uncharacterized protein"/>
    <property type="match status" value="1"/>
</dbReference>
<dbReference type="OrthoDB" id="2136472at2759"/>
<protein>
    <submittedName>
        <fullName evidence="7">Uncharacterized protein</fullName>
    </submittedName>
</protein>
<dbReference type="GO" id="GO:0031683">
    <property type="term" value="F:G-protein beta/gamma-subunit complex binding"/>
    <property type="evidence" value="ECO:0000318"/>
    <property type="project" value="GO_Central"/>
</dbReference>
<dbReference type="GO" id="GO:0005834">
    <property type="term" value="C:heterotrimeric G-protein complex"/>
    <property type="evidence" value="ECO:0000318"/>
    <property type="project" value="GO_Central"/>
</dbReference>
<dbReference type="GO" id="GO:0005525">
    <property type="term" value="F:GTP binding"/>
    <property type="evidence" value="ECO:0007669"/>
    <property type="project" value="UniProtKB-KW"/>
</dbReference>
<dbReference type="PRINTS" id="PR00318">
    <property type="entry name" value="GPROTEINA"/>
</dbReference>
<dbReference type="SUPFAM" id="SSF52540">
    <property type="entry name" value="P-loop containing nucleoside triphosphate hydrolases"/>
    <property type="match status" value="1"/>
</dbReference>
<keyword evidence="4" id="KW-0807">Transducer</keyword>
<evidence type="ECO:0000256" key="5">
    <source>
        <dbReference type="PIRSR" id="PIRSR601019-1"/>
    </source>
</evidence>
<dbReference type="HOGENOM" id="CLU_014184_6_0_1"/>
<dbReference type="InterPro" id="IPR011025">
    <property type="entry name" value="GproteinA_insert"/>
</dbReference>
<dbReference type="GO" id="GO:0001664">
    <property type="term" value="F:G protein-coupled receptor binding"/>
    <property type="evidence" value="ECO:0000318"/>
    <property type="project" value="GO_Central"/>
</dbReference>
<feature type="binding site" evidence="6">
    <location>
        <position position="186"/>
    </location>
    <ligand>
        <name>Mg(2+)</name>
        <dbReference type="ChEBI" id="CHEBI:18420"/>
    </ligand>
</feature>
<dbReference type="Proteomes" id="UP000007241">
    <property type="component" value="Unassembled WGS sequence"/>
</dbReference>
<feature type="binding site" evidence="6">
    <location>
        <position position="43"/>
    </location>
    <ligand>
        <name>Mg(2+)</name>
        <dbReference type="ChEBI" id="CHEBI:18420"/>
    </ligand>
</feature>
<dbReference type="GO" id="GO:0005737">
    <property type="term" value="C:cytoplasm"/>
    <property type="evidence" value="ECO:0000318"/>
    <property type="project" value="GO_Central"/>
</dbReference>
<organism evidence="7 8">
    <name type="scientific">Batrachochytrium dendrobatidis (strain JAM81 / FGSC 10211)</name>
    <name type="common">Frog chytrid fungus</name>
    <dbReference type="NCBI Taxonomy" id="684364"/>
    <lineage>
        <taxon>Eukaryota</taxon>
        <taxon>Fungi</taxon>
        <taxon>Fungi incertae sedis</taxon>
        <taxon>Chytridiomycota</taxon>
        <taxon>Chytridiomycota incertae sedis</taxon>
        <taxon>Chytridiomycetes</taxon>
        <taxon>Rhizophydiales</taxon>
        <taxon>Rhizophydiales incertae sedis</taxon>
        <taxon>Batrachochytrium</taxon>
    </lineage>
</organism>
<dbReference type="PROSITE" id="PS51417">
    <property type="entry name" value="ARF"/>
    <property type="match status" value="1"/>
</dbReference>
<gene>
    <name evidence="7" type="ORF">BATDEDRAFT_84617</name>
</gene>
<dbReference type="AlphaFoldDB" id="F4NT65"/>
<keyword evidence="3 5" id="KW-0342">GTP-binding</keyword>
<evidence type="ECO:0000256" key="6">
    <source>
        <dbReference type="PIRSR" id="PIRSR601019-2"/>
    </source>
</evidence>
<evidence type="ECO:0000256" key="3">
    <source>
        <dbReference type="ARBA" id="ARBA00023134"/>
    </source>
</evidence>
<dbReference type="SMART" id="SM00275">
    <property type="entry name" value="G_alpha"/>
    <property type="match status" value="1"/>
</dbReference>
<name>F4NT65_BATDJ</name>
<dbReference type="PANTHER" id="PTHR10218:SF302">
    <property type="entry name" value="GUANINE NUCLEOTIDE-BINDING PROTEIN ALPHA-5 SUBUNIT"/>
    <property type="match status" value="1"/>
</dbReference>
<dbReference type="Gene3D" id="1.10.400.10">
    <property type="entry name" value="GI Alpha 1, domain 2-like"/>
    <property type="match status" value="1"/>
</dbReference>
<keyword evidence="2 5" id="KW-0547">Nucleotide-binding</keyword>
<dbReference type="SUPFAM" id="SSF47895">
    <property type="entry name" value="Transducin (alpha subunit), insertion domain"/>
    <property type="match status" value="1"/>
</dbReference>
<dbReference type="InParanoid" id="F4NT65"/>
<dbReference type="FunFam" id="3.40.50.300:FF:000720">
    <property type="entry name" value="Guanine nucleotide-binding protein G(k) subunit alpha"/>
    <property type="match status" value="1"/>
</dbReference>
<dbReference type="Gene3D" id="3.40.50.300">
    <property type="entry name" value="P-loop containing nucleotide triphosphate hydrolases"/>
    <property type="match status" value="1"/>
</dbReference>
<dbReference type="PANTHER" id="PTHR10218">
    <property type="entry name" value="GTP-BINDING PROTEIN ALPHA SUBUNIT"/>
    <property type="match status" value="1"/>
</dbReference>
<dbReference type="PROSITE" id="PS51882">
    <property type="entry name" value="G_ALPHA"/>
    <property type="match status" value="1"/>
</dbReference>
<feature type="binding site" evidence="5">
    <location>
        <begin position="205"/>
        <end position="209"/>
    </location>
    <ligand>
        <name>GTP</name>
        <dbReference type="ChEBI" id="CHEBI:37565"/>
    </ligand>
</feature>
<evidence type="ECO:0000256" key="2">
    <source>
        <dbReference type="ARBA" id="ARBA00022741"/>
    </source>
</evidence>
<dbReference type="InterPro" id="IPR001019">
    <property type="entry name" value="Gprotein_alpha_su"/>
</dbReference>
<dbReference type="STRING" id="684364.F4NT65"/>
<sequence>MSHVSTKESQEIEVQLKKDKELYLKTKKEPHLLLLGSGDSGKTTFLRQIKILHGGGFSKEEKRDYLERIATNIFDSIAELLRGASENNGTFSAVTMESIDKIHSQLSYSRSTGNLSIVFRPFTLELANHINIIWNDEYTQKLFANRAKFKLQIQDTADYFLSRIMTIAGENYTPTEEDIIRIRSQTTRITETIVTVGKNTYHFYDVGGQIKYRKQWTPYFDTVHSIVFVVSLASFDQFLAEDPTINRMHDALDLFGQISDHPLLRHIPITLFLNKKDLFAQKFPTANIQQYFPDYQAKDIRKAMRYFENKFHNQNKVPGKEITCHFTCCTDTSAMGLIIMTVLEAMVKLQLKTSGMII</sequence>
<evidence type="ECO:0000313" key="7">
    <source>
        <dbReference type="EMBL" id="EGF83889.1"/>
    </source>
</evidence>
<reference evidence="7 8" key="1">
    <citation type="submission" date="2009-12" db="EMBL/GenBank/DDBJ databases">
        <title>The draft genome of Batrachochytrium dendrobatidis.</title>
        <authorList>
            <consortium name="US DOE Joint Genome Institute (JGI-PGF)"/>
            <person name="Kuo A."/>
            <person name="Salamov A."/>
            <person name="Schmutz J."/>
            <person name="Lucas S."/>
            <person name="Pitluck S."/>
            <person name="Rosenblum E."/>
            <person name="Stajich J."/>
            <person name="Eisen M."/>
            <person name="Grigoriev I.V."/>
        </authorList>
    </citation>
    <scope>NUCLEOTIDE SEQUENCE [LARGE SCALE GENOMIC DNA]</scope>
    <source>
        <strain evidence="8">JAM81 / FGSC 10211</strain>
    </source>
</reference>
<dbReference type="PRINTS" id="PR01241">
    <property type="entry name" value="GPROTEINAFNG"/>
</dbReference>
<dbReference type="RefSeq" id="XP_006676265.1">
    <property type="nucleotide sequence ID" value="XM_006676202.1"/>
</dbReference>
<dbReference type="GO" id="GO:0003924">
    <property type="term" value="F:GTPase activity"/>
    <property type="evidence" value="ECO:0000318"/>
    <property type="project" value="GO_Central"/>
</dbReference>
<feature type="binding site" evidence="5">
    <location>
        <begin position="274"/>
        <end position="277"/>
    </location>
    <ligand>
        <name>GTP</name>
        <dbReference type="ChEBI" id="CHEBI:37565"/>
    </ligand>
</feature>
<evidence type="ECO:0000256" key="4">
    <source>
        <dbReference type="ARBA" id="ARBA00023224"/>
    </source>
</evidence>
<keyword evidence="6" id="KW-0460">Magnesium</keyword>
<dbReference type="InterPro" id="IPR027417">
    <property type="entry name" value="P-loop_NTPase"/>
</dbReference>
<evidence type="ECO:0000256" key="1">
    <source>
        <dbReference type="ARBA" id="ARBA00022723"/>
    </source>
</evidence>
<keyword evidence="1 6" id="KW-0479">Metal-binding</keyword>
<dbReference type="CDD" id="cd00066">
    <property type="entry name" value="G-alpha"/>
    <property type="match status" value="1"/>
</dbReference>
<dbReference type="GeneID" id="18241802"/>
<dbReference type="Pfam" id="PF00503">
    <property type="entry name" value="G-alpha"/>
    <property type="match status" value="1"/>
</dbReference>
<dbReference type="GO" id="GO:0046872">
    <property type="term" value="F:metal ion binding"/>
    <property type="evidence" value="ECO:0007669"/>
    <property type="project" value="UniProtKB-KW"/>
</dbReference>
<accession>F4NT65</accession>